<keyword evidence="1" id="KW-1133">Transmembrane helix</keyword>
<organism evidence="3 4">
    <name type="scientific">Paenibacillus pinisoli</name>
    <dbReference type="NCBI Taxonomy" id="1276110"/>
    <lineage>
        <taxon>Bacteria</taxon>
        <taxon>Bacillati</taxon>
        <taxon>Bacillota</taxon>
        <taxon>Bacilli</taxon>
        <taxon>Bacillales</taxon>
        <taxon>Paenibacillaceae</taxon>
        <taxon>Paenibacillus</taxon>
    </lineage>
</organism>
<gene>
    <name evidence="3" type="ORF">D3P09_00115</name>
</gene>
<feature type="transmembrane region" description="Helical" evidence="1">
    <location>
        <begin position="181"/>
        <end position="198"/>
    </location>
</feature>
<dbReference type="InterPro" id="IPR007349">
    <property type="entry name" value="DUF418"/>
</dbReference>
<evidence type="ECO:0000259" key="2">
    <source>
        <dbReference type="Pfam" id="PF04235"/>
    </source>
</evidence>
<feature type="transmembrane region" description="Helical" evidence="1">
    <location>
        <begin position="279"/>
        <end position="300"/>
    </location>
</feature>
<dbReference type="InterPro" id="IPR052529">
    <property type="entry name" value="Bact_Transport_Assoc"/>
</dbReference>
<feature type="transmembrane region" description="Helical" evidence="1">
    <location>
        <begin position="210"/>
        <end position="226"/>
    </location>
</feature>
<feature type="transmembrane region" description="Helical" evidence="1">
    <location>
        <begin position="65"/>
        <end position="81"/>
    </location>
</feature>
<name>A0A3A6PFE5_9BACL</name>
<proteinExistence type="predicted"/>
<evidence type="ECO:0000313" key="4">
    <source>
        <dbReference type="Proteomes" id="UP000267798"/>
    </source>
</evidence>
<dbReference type="AlphaFoldDB" id="A0A3A6PFE5"/>
<dbReference type="OrthoDB" id="9807744at2"/>
<evidence type="ECO:0000256" key="1">
    <source>
        <dbReference type="SAM" id="Phobius"/>
    </source>
</evidence>
<feature type="transmembrane region" description="Helical" evidence="1">
    <location>
        <begin position="306"/>
        <end position="328"/>
    </location>
</feature>
<evidence type="ECO:0000313" key="3">
    <source>
        <dbReference type="EMBL" id="RJX40472.1"/>
    </source>
</evidence>
<dbReference type="PANTHER" id="PTHR30590">
    <property type="entry name" value="INNER MEMBRANE PROTEIN"/>
    <property type="match status" value="1"/>
</dbReference>
<keyword evidence="1" id="KW-0812">Transmembrane</keyword>
<feature type="transmembrane region" description="Helical" evidence="1">
    <location>
        <begin position="12"/>
        <end position="34"/>
    </location>
</feature>
<feature type="domain" description="DUF418" evidence="2">
    <location>
        <begin position="191"/>
        <end position="344"/>
    </location>
</feature>
<dbReference type="PANTHER" id="PTHR30590:SF3">
    <property type="entry name" value="HYPOTHETICAL MEMBRANE SPANNING PROTEIN"/>
    <property type="match status" value="1"/>
</dbReference>
<reference evidence="3 4" key="1">
    <citation type="submission" date="2018-09" db="EMBL/GenBank/DDBJ databases">
        <title>Paenibacillus aracenensis nov. sp. isolated from a cave in southern Spain.</title>
        <authorList>
            <person name="Jurado V."/>
            <person name="Gutierrez-Patricio S."/>
            <person name="Gonzalez-Pimentel J.L."/>
            <person name="Miller A.Z."/>
            <person name="Laiz L."/>
            <person name="Saiz-Jimenez C."/>
        </authorList>
    </citation>
    <scope>NUCLEOTIDE SEQUENCE [LARGE SCALE GENOMIC DNA]</scope>
    <source>
        <strain evidence="3 4">JCM 19203</strain>
    </source>
</reference>
<keyword evidence="4" id="KW-1185">Reference proteome</keyword>
<keyword evidence="1" id="KW-0472">Membrane</keyword>
<feature type="transmembrane region" description="Helical" evidence="1">
    <location>
        <begin position="238"/>
        <end position="259"/>
    </location>
</feature>
<sequence length="358" mass="39411">MQQPSVTPKERIVSLDIIRGLALFGIMLINIGGYRVITEGMEMPAITGADAIIQSLITVLVQKKFFSIFSFLFGAGFYLFASRAESRGDKPRRRFARRLFVLLLMGIVHIFIFWGSILPIYAIAGFLLVPFYRASLPAIAWIGGILLALHLLANAIMLWLPNLAPAVASAAGFLANDAVTIFLMFLSGFLAAKAGWIGRTGEHLGSIRKLFFLLLPIAIGFVLWTWTASMNEDPQLSLIVSFGAVPLAYFFLAGLFWLLENRLIAVLLSPAAKVGRLALTNYVAQSLIGVALLNAFGIELPAPRQIVVLAIAIFMIQVAFSSIWLRYFRMGPLEKLWRSLTYGKSTRKKAEGPASNRA</sequence>
<accession>A0A3A6PFE5</accession>
<feature type="transmembrane region" description="Helical" evidence="1">
    <location>
        <begin position="130"/>
        <end position="149"/>
    </location>
</feature>
<protein>
    <submittedName>
        <fullName evidence="3">DUF418 domain-containing protein</fullName>
    </submittedName>
</protein>
<comment type="caution">
    <text evidence="3">The sequence shown here is derived from an EMBL/GenBank/DDBJ whole genome shotgun (WGS) entry which is preliminary data.</text>
</comment>
<dbReference type="Pfam" id="PF04235">
    <property type="entry name" value="DUF418"/>
    <property type="match status" value="1"/>
</dbReference>
<dbReference type="RefSeq" id="WP_120105956.1">
    <property type="nucleotide sequence ID" value="NZ_QXQB01000001.1"/>
</dbReference>
<dbReference type="EMBL" id="QXQB01000001">
    <property type="protein sequence ID" value="RJX40472.1"/>
    <property type="molecule type" value="Genomic_DNA"/>
</dbReference>
<feature type="transmembrane region" description="Helical" evidence="1">
    <location>
        <begin position="101"/>
        <end position="124"/>
    </location>
</feature>
<dbReference type="Proteomes" id="UP000267798">
    <property type="component" value="Unassembled WGS sequence"/>
</dbReference>